<keyword evidence="7" id="KW-0067">ATP-binding</keyword>
<evidence type="ECO:0000256" key="3">
    <source>
        <dbReference type="ARBA" id="ARBA00022448"/>
    </source>
</evidence>
<dbReference type="OrthoDB" id="8061355at2759"/>
<dbReference type="GO" id="GO:0005319">
    <property type="term" value="F:lipid transporter activity"/>
    <property type="evidence" value="ECO:0007669"/>
    <property type="project" value="TreeGrafter"/>
</dbReference>
<dbReference type="PANTHER" id="PTHR19229:SF36">
    <property type="entry name" value="ATP-BINDING CASSETTE SUB-FAMILY A MEMBER 2"/>
    <property type="match status" value="1"/>
</dbReference>
<evidence type="ECO:0000256" key="4">
    <source>
        <dbReference type="ARBA" id="ARBA00022692"/>
    </source>
</evidence>
<sequence length="1131" mass="122511">MPGQSAGGAARSPTPDVMDPTHSVAEVHPLTNPATVPLLPANVGLVDSVGAAPPKPIVRAASTLADRDLGAAMPDQAQATAAVGTSPTSPAPAATAHPRDAAVVDVGAASYAPTPLPAGSPELKSYQVRALTRKTLSYQKRQKLINFCCVSACPLLMVALSGILGIVLTNLIANSNDPKQFLYCSNADAMNASTNTPLTANWPQVDGSTIPRAKPGKPVFLTNFQVTPAVGNGQGPVLPGGVAGCVIWTDKSYSTTPVYERDPFAGMAPPFSLLFNSSSPSGQLARQLARSGSTFQPDPKYGWLNPLGAVSAAALLPLSNAQQYPWVLVSEPSGVDLGWKNKTDPLPFDMSSLGAMNSNASMSGFLGSFATKYYAAVTRNDSASFGISLAGLQGVPYFTKVRQADGATEESIDDQLKGYISSALNSLSGINSRVFYQSDPDPCCGSSTADITHCHVVRGRYGLAQYDPTTASYKYTMQVGRDRRLAAAGSFPSPGFRKFILNAMTTSAMLKNLLPNASIVQGLRAMPQYGSTDIDLPIGSFIGRILYPFGVSFLLPIFVITLTREKEERILVMMKMNGLHEGVYWLAHAVHFYVLHIICVVVFILTGLAFKLDFFTRTDAGVYIVLFILWGTAQVAVSFFLSAFFSKSRNALVVSYLVVLLSVITNVAAGQLFDGRAPVAYLIWPAFAFFRALTVINSASFSATLVPYKMSMLRGNDEVLACMIALIIGTIVYALLSFYLSAVLPSQFGVRKPYHYVITEPWAKLTGAKKKQEELDRQNFVIAVNQDETQFEDDDVRAERARVDNNQFPQDAPLVVRHMRKIYPGTNKIAVKDVTMAIERDTIFGLLGPNGAGKSTLISILTGLYEPTMGEAKLSGFDVTTQREFVYRYTGICPQHDILWDDLTCGEHLLFYARLKGIPPDQENEAKNRALAAVSLEKFEDRLSKGLSGGEKRRLSIAIALIGDPTCVLLDEPTTGLDPEVRRLIWNIIIQARKGKTIILVSHSMEEVEVLCQRIGIMAKGTLRCIGTQLRLKKLYGAGFKLTFITKPEFMEVASAQVMKLLPPNATVIDSFATSKTIEFLPGEGDIARCFDTLQTHAAEWHIDDWGLSQTSLEEVFLRLISETDAEGSAQ</sequence>
<gene>
    <name evidence="13" type="ORF">AMAG_01993</name>
</gene>
<keyword evidence="5" id="KW-0677">Repeat</keyword>
<dbReference type="InterPro" id="IPR026082">
    <property type="entry name" value="ABCA"/>
</dbReference>
<evidence type="ECO:0000256" key="8">
    <source>
        <dbReference type="ARBA" id="ARBA00022989"/>
    </source>
</evidence>
<dbReference type="InterPro" id="IPR003593">
    <property type="entry name" value="AAA+_ATPase"/>
</dbReference>
<evidence type="ECO:0000313" key="13">
    <source>
        <dbReference type="EMBL" id="KNE56158.1"/>
    </source>
</evidence>
<feature type="transmembrane region" description="Helical" evidence="11">
    <location>
        <begin position="583"/>
        <end position="610"/>
    </location>
</feature>
<dbReference type="GO" id="GO:0016020">
    <property type="term" value="C:membrane"/>
    <property type="evidence" value="ECO:0007669"/>
    <property type="project" value="UniProtKB-SubCell"/>
</dbReference>
<dbReference type="GO" id="GO:0016887">
    <property type="term" value="F:ATP hydrolysis activity"/>
    <property type="evidence" value="ECO:0007669"/>
    <property type="project" value="InterPro"/>
</dbReference>
<dbReference type="PANTHER" id="PTHR19229">
    <property type="entry name" value="ATP-BINDING CASSETTE TRANSPORTER SUBFAMILY A ABCA"/>
    <property type="match status" value="1"/>
</dbReference>
<dbReference type="PROSITE" id="PS00211">
    <property type="entry name" value="ABC_TRANSPORTER_1"/>
    <property type="match status" value="1"/>
</dbReference>
<accession>A0A0L0S0R2</accession>
<dbReference type="InterPro" id="IPR027417">
    <property type="entry name" value="P-loop_NTPase"/>
</dbReference>
<keyword evidence="14" id="KW-1185">Reference proteome</keyword>
<evidence type="ECO:0000256" key="10">
    <source>
        <dbReference type="SAM" id="MobiDB-lite"/>
    </source>
</evidence>
<feature type="transmembrane region" description="Helical" evidence="11">
    <location>
        <begin position="652"/>
        <end position="673"/>
    </location>
</feature>
<feature type="region of interest" description="Disordered" evidence="10">
    <location>
        <begin position="76"/>
        <end position="98"/>
    </location>
</feature>
<evidence type="ECO:0000256" key="6">
    <source>
        <dbReference type="ARBA" id="ARBA00022741"/>
    </source>
</evidence>
<feature type="transmembrane region" description="Helical" evidence="11">
    <location>
        <begin position="679"/>
        <end position="707"/>
    </location>
</feature>
<feature type="transmembrane region" description="Helical" evidence="11">
    <location>
        <begin position="719"/>
        <end position="740"/>
    </location>
</feature>
<evidence type="ECO:0000256" key="7">
    <source>
        <dbReference type="ARBA" id="ARBA00022840"/>
    </source>
</evidence>
<feature type="region of interest" description="Disordered" evidence="10">
    <location>
        <begin position="1"/>
        <end position="22"/>
    </location>
</feature>
<dbReference type="InterPro" id="IPR013525">
    <property type="entry name" value="ABC2_TM"/>
</dbReference>
<evidence type="ECO:0000256" key="5">
    <source>
        <dbReference type="ARBA" id="ARBA00022737"/>
    </source>
</evidence>
<dbReference type="STRING" id="578462.A0A0L0S0R2"/>
<dbReference type="FunFam" id="3.40.50.300:FF:000665">
    <property type="entry name" value="ABC transporter A family member 2"/>
    <property type="match status" value="1"/>
</dbReference>
<dbReference type="GO" id="GO:0005524">
    <property type="term" value="F:ATP binding"/>
    <property type="evidence" value="ECO:0007669"/>
    <property type="project" value="UniProtKB-KW"/>
</dbReference>
<feature type="transmembrane region" description="Helical" evidence="11">
    <location>
        <begin position="545"/>
        <end position="562"/>
    </location>
</feature>
<dbReference type="Pfam" id="PF00005">
    <property type="entry name" value="ABC_tran"/>
    <property type="match status" value="1"/>
</dbReference>
<dbReference type="AlphaFoldDB" id="A0A0L0S0R2"/>
<comment type="similarity">
    <text evidence="2">Belongs to the ABC transporter superfamily. ABCA family.</text>
</comment>
<feature type="transmembrane region" description="Helical" evidence="11">
    <location>
        <begin position="622"/>
        <end position="645"/>
    </location>
</feature>
<dbReference type="eggNOG" id="KOG0059">
    <property type="taxonomic scope" value="Eukaryota"/>
</dbReference>
<dbReference type="SUPFAM" id="SSF52540">
    <property type="entry name" value="P-loop containing nucleoside triphosphate hydrolases"/>
    <property type="match status" value="1"/>
</dbReference>
<dbReference type="CDD" id="cd03263">
    <property type="entry name" value="ABC_subfamily_A"/>
    <property type="match status" value="1"/>
</dbReference>
<reference evidence="14" key="2">
    <citation type="submission" date="2009-11" db="EMBL/GenBank/DDBJ databases">
        <title>The Genome Sequence of Allomyces macrogynus strain ATCC 38327.</title>
        <authorList>
            <consortium name="The Broad Institute Genome Sequencing Platform"/>
            <person name="Russ C."/>
            <person name="Cuomo C."/>
            <person name="Shea T."/>
            <person name="Young S.K."/>
            <person name="Zeng Q."/>
            <person name="Koehrsen M."/>
            <person name="Haas B."/>
            <person name="Borodovsky M."/>
            <person name="Guigo R."/>
            <person name="Alvarado L."/>
            <person name="Berlin A."/>
            <person name="Borenstein D."/>
            <person name="Chen Z."/>
            <person name="Engels R."/>
            <person name="Freedman E."/>
            <person name="Gellesch M."/>
            <person name="Goldberg J."/>
            <person name="Griggs A."/>
            <person name="Gujja S."/>
            <person name="Heiman D."/>
            <person name="Hepburn T."/>
            <person name="Howarth C."/>
            <person name="Jen D."/>
            <person name="Larson L."/>
            <person name="Lewis B."/>
            <person name="Mehta T."/>
            <person name="Park D."/>
            <person name="Pearson M."/>
            <person name="Roberts A."/>
            <person name="Saif S."/>
            <person name="Shenoy N."/>
            <person name="Sisk P."/>
            <person name="Stolte C."/>
            <person name="Sykes S."/>
            <person name="Walk T."/>
            <person name="White J."/>
            <person name="Yandava C."/>
            <person name="Burger G."/>
            <person name="Gray M.W."/>
            <person name="Holland P.W.H."/>
            <person name="King N."/>
            <person name="Lang F.B.F."/>
            <person name="Roger A.J."/>
            <person name="Ruiz-Trillo I."/>
            <person name="Lander E."/>
            <person name="Nusbaum C."/>
        </authorList>
    </citation>
    <scope>NUCLEOTIDE SEQUENCE [LARGE SCALE GENOMIC DNA]</scope>
    <source>
        <strain evidence="14">ATCC 38327</strain>
    </source>
</reference>
<evidence type="ECO:0000256" key="1">
    <source>
        <dbReference type="ARBA" id="ARBA00004141"/>
    </source>
</evidence>
<feature type="compositionally biased region" description="Low complexity" evidence="10">
    <location>
        <begin position="76"/>
        <end position="96"/>
    </location>
</feature>
<comment type="subcellular location">
    <subcellularLocation>
        <location evidence="1">Membrane</location>
        <topology evidence="1">Multi-pass membrane protein</topology>
    </subcellularLocation>
</comment>
<dbReference type="Pfam" id="PF12698">
    <property type="entry name" value="ABC2_membrane_3"/>
    <property type="match status" value="1"/>
</dbReference>
<feature type="transmembrane region" description="Helical" evidence="11">
    <location>
        <begin position="144"/>
        <end position="168"/>
    </location>
</feature>
<keyword evidence="9 11" id="KW-0472">Membrane</keyword>
<dbReference type="GO" id="GO:0140359">
    <property type="term" value="F:ABC-type transporter activity"/>
    <property type="evidence" value="ECO:0007669"/>
    <property type="project" value="InterPro"/>
</dbReference>
<evidence type="ECO:0000259" key="12">
    <source>
        <dbReference type="PROSITE" id="PS50893"/>
    </source>
</evidence>
<keyword evidence="8 11" id="KW-1133">Transmembrane helix</keyword>
<dbReference type="Proteomes" id="UP000054350">
    <property type="component" value="Unassembled WGS sequence"/>
</dbReference>
<name>A0A0L0S0R2_ALLM3</name>
<reference evidence="13 14" key="1">
    <citation type="submission" date="2009-11" db="EMBL/GenBank/DDBJ databases">
        <title>Annotation of Allomyces macrogynus ATCC 38327.</title>
        <authorList>
            <consortium name="The Broad Institute Genome Sequencing Platform"/>
            <person name="Russ C."/>
            <person name="Cuomo C."/>
            <person name="Burger G."/>
            <person name="Gray M.W."/>
            <person name="Holland P.W.H."/>
            <person name="King N."/>
            <person name="Lang F.B.F."/>
            <person name="Roger A.J."/>
            <person name="Ruiz-Trillo I."/>
            <person name="Young S.K."/>
            <person name="Zeng Q."/>
            <person name="Gargeya S."/>
            <person name="Fitzgerald M."/>
            <person name="Haas B."/>
            <person name="Abouelleil A."/>
            <person name="Alvarado L."/>
            <person name="Arachchi H.M."/>
            <person name="Berlin A."/>
            <person name="Chapman S.B."/>
            <person name="Gearin G."/>
            <person name="Goldberg J."/>
            <person name="Griggs A."/>
            <person name="Gujja S."/>
            <person name="Hansen M."/>
            <person name="Heiman D."/>
            <person name="Howarth C."/>
            <person name="Larimer J."/>
            <person name="Lui A."/>
            <person name="MacDonald P.J.P."/>
            <person name="McCowen C."/>
            <person name="Montmayeur A."/>
            <person name="Murphy C."/>
            <person name="Neiman D."/>
            <person name="Pearson M."/>
            <person name="Priest M."/>
            <person name="Roberts A."/>
            <person name="Saif S."/>
            <person name="Shea T."/>
            <person name="Sisk P."/>
            <person name="Stolte C."/>
            <person name="Sykes S."/>
            <person name="Wortman J."/>
            <person name="Nusbaum C."/>
            <person name="Birren B."/>
        </authorList>
    </citation>
    <scope>NUCLEOTIDE SEQUENCE [LARGE SCALE GENOMIC DNA]</scope>
    <source>
        <strain evidence="13 14">ATCC 38327</strain>
    </source>
</reference>
<dbReference type="VEuPathDB" id="FungiDB:AMAG_01993"/>
<dbReference type="EMBL" id="GG745330">
    <property type="protein sequence ID" value="KNE56158.1"/>
    <property type="molecule type" value="Genomic_DNA"/>
</dbReference>
<evidence type="ECO:0000256" key="11">
    <source>
        <dbReference type="SAM" id="Phobius"/>
    </source>
</evidence>
<evidence type="ECO:0000256" key="2">
    <source>
        <dbReference type="ARBA" id="ARBA00008869"/>
    </source>
</evidence>
<evidence type="ECO:0000256" key="9">
    <source>
        <dbReference type="ARBA" id="ARBA00023136"/>
    </source>
</evidence>
<organism evidence="13 14">
    <name type="scientific">Allomyces macrogynus (strain ATCC 38327)</name>
    <name type="common">Allomyces javanicus var. macrogynus</name>
    <dbReference type="NCBI Taxonomy" id="578462"/>
    <lineage>
        <taxon>Eukaryota</taxon>
        <taxon>Fungi</taxon>
        <taxon>Fungi incertae sedis</taxon>
        <taxon>Blastocladiomycota</taxon>
        <taxon>Blastocladiomycetes</taxon>
        <taxon>Blastocladiales</taxon>
        <taxon>Blastocladiaceae</taxon>
        <taxon>Allomyces</taxon>
    </lineage>
</organism>
<proteinExistence type="inferred from homology"/>
<keyword evidence="3" id="KW-0813">Transport</keyword>
<evidence type="ECO:0000313" key="14">
    <source>
        <dbReference type="Proteomes" id="UP000054350"/>
    </source>
</evidence>
<dbReference type="PROSITE" id="PS50893">
    <property type="entry name" value="ABC_TRANSPORTER_2"/>
    <property type="match status" value="1"/>
</dbReference>
<dbReference type="Gene3D" id="3.40.50.300">
    <property type="entry name" value="P-loop containing nucleotide triphosphate hydrolases"/>
    <property type="match status" value="1"/>
</dbReference>
<feature type="domain" description="ABC transporter" evidence="12">
    <location>
        <begin position="814"/>
        <end position="1045"/>
    </location>
</feature>
<dbReference type="InterPro" id="IPR017871">
    <property type="entry name" value="ABC_transporter-like_CS"/>
</dbReference>
<protein>
    <recommendedName>
        <fullName evidence="12">ABC transporter domain-containing protein</fullName>
    </recommendedName>
</protein>
<dbReference type="InterPro" id="IPR003439">
    <property type="entry name" value="ABC_transporter-like_ATP-bd"/>
</dbReference>
<keyword evidence="6" id="KW-0547">Nucleotide-binding</keyword>
<keyword evidence="4 11" id="KW-0812">Transmembrane</keyword>
<dbReference type="SMART" id="SM00382">
    <property type="entry name" value="AAA"/>
    <property type="match status" value="1"/>
</dbReference>